<evidence type="ECO:0000256" key="1">
    <source>
        <dbReference type="ARBA" id="ARBA00004239"/>
    </source>
</evidence>
<dbReference type="InterPro" id="IPR018114">
    <property type="entry name" value="TRYPSIN_HIS"/>
</dbReference>
<keyword evidence="10" id="KW-0732">Signal</keyword>
<keyword evidence="7" id="KW-1199">Hemostasis impairing toxin</keyword>
<dbReference type="PANTHER" id="PTHR24276">
    <property type="entry name" value="POLYSERASE-RELATED"/>
    <property type="match status" value="1"/>
</dbReference>
<comment type="function">
    <text evidence="8">Fibrinolytic activity; shows preferential cleavage of Arg-Gly bonds in all three fibrinogen chains. Contact with the caterpillars causes severe bleeding, due the anticoagulant effect of the protein.</text>
</comment>
<protein>
    <submittedName>
        <fullName evidence="12">Jg8109 protein</fullName>
    </submittedName>
</protein>
<comment type="subcellular location">
    <subcellularLocation>
        <location evidence="1">Secreted</location>
        <location evidence="1">Extracellular space</location>
    </subcellularLocation>
</comment>
<evidence type="ECO:0000256" key="3">
    <source>
        <dbReference type="ARBA" id="ARBA00022670"/>
    </source>
</evidence>
<dbReference type="Pfam" id="PF00089">
    <property type="entry name" value="Trypsin"/>
    <property type="match status" value="1"/>
</dbReference>
<dbReference type="Proteomes" id="UP000838756">
    <property type="component" value="Unassembled WGS sequence"/>
</dbReference>
<dbReference type="InterPro" id="IPR001254">
    <property type="entry name" value="Trypsin_dom"/>
</dbReference>
<accession>A0A8S4SJF4</accession>
<feature type="signal peptide" evidence="10">
    <location>
        <begin position="1"/>
        <end position="22"/>
    </location>
</feature>
<evidence type="ECO:0000256" key="7">
    <source>
        <dbReference type="ARBA" id="ARBA00023240"/>
    </source>
</evidence>
<evidence type="ECO:0000256" key="9">
    <source>
        <dbReference type="ARBA" id="ARBA00084094"/>
    </source>
</evidence>
<comment type="caution">
    <text evidence="12">The sequence shown here is derived from an EMBL/GenBank/DDBJ whole genome shotgun (WGS) entry which is preliminary data.</text>
</comment>
<dbReference type="SUPFAM" id="SSF50494">
    <property type="entry name" value="Trypsin-like serine proteases"/>
    <property type="match status" value="1"/>
</dbReference>
<evidence type="ECO:0000256" key="6">
    <source>
        <dbReference type="ARBA" id="ARBA00023157"/>
    </source>
</evidence>
<evidence type="ECO:0000256" key="8">
    <source>
        <dbReference type="ARBA" id="ARBA00055534"/>
    </source>
</evidence>
<evidence type="ECO:0000259" key="11">
    <source>
        <dbReference type="PROSITE" id="PS50240"/>
    </source>
</evidence>
<keyword evidence="6" id="KW-1015">Disulfide bond</keyword>
<dbReference type="GO" id="GO:0006508">
    <property type="term" value="P:proteolysis"/>
    <property type="evidence" value="ECO:0007669"/>
    <property type="project" value="UniProtKB-KW"/>
</dbReference>
<dbReference type="SMART" id="SM00020">
    <property type="entry name" value="Tryp_SPc"/>
    <property type="match status" value="1"/>
</dbReference>
<dbReference type="EMBL" id="CAKXAJ010026244">
    <property type="protein sequence ID" value="CAH2264152.1"/>
    <property type="molecule type" value="Genomic_DNA"/>
</dbReference>
<dbReference type="PROSITE" id="PS50240">
    <property type="entry name" value="TRYPSIN_DOM"/>
    <property type="match status" value="1"/>
</dbReference>
<evidence type="ECO:0000256" key="5">
    <source>
        <dbReference type="ARBA" id="ARBA00022825"/>
    </source>
</evidence>
<name>A0A8S4SJF4_9NEOP</name>
<evidence type="ECO:0000313" key="13">
    <source>
        <dbReference type="Proteomes" id="UP000838756"/>
    </source>
</evidence>
<dbReference type="PROSITE" id="PS00134">
    <property type="entry name" value="TRYPSIN_HIS"/>
    <property type="match status" value="1"/>
</dbReference>
<dbReference type="AlphaFoldDB" id="A0A8S4SJF4"/>
<evidence type="ECO:0000313" key="12">
    <source>
        <dbReference type="EMBL" id="CAH2264152.1"/>
    </source>
</evidence>
<dbReference type="OrthoDB" id="6380398at2759"/>
<dbReference type="GO" id="GO:0005576">
    <property type="term" value="C:extracellular region"/>
    <property type="evidence" value="ECO:0007669"/>
    <property type="project" value="UniProtKB-SubCell"/>
</dbReference>
<dbReference type="GO" id="GO:0090729">
    <property type="term" value="F:toxin activity"/>
    <property type="evidence" value="ECO:0007669"/>
    <property type="project" value="UniProtKB-KW"/>
</dbReference>
<dbReference type="PANTHER" id="PTHR24276:SF91">
    <property type="entry name" value="AT26814P-RELATED"/>
    <property type="match status" value="1"/>
</dbReference>
<feature type="chain" id="PRO_5035816160" evidence="10">
    <location>
        <begin position="23"/>
        <end position="210"/>
    </location>
</feature>
<dbReference type="Gene3D" id="2.40.10.10">
    <property type="entry name" value="Trypsin-like serine proteases"/>
    <property type="match status" value="1"/>
</dbReference>
<keyword evidence="2" id="KW-0800">Toxin</keyword>
<reference evidence="12" key="1">
    <citation type="submission" date="2022-03" db="EMBL/GenBank/DDBJ databases">
        <authorList>
            <person name="Lindestad O."/>
        </authorList>
    </citation>
    <scope>NUCLEOTIDE SEQUENCE</scope>
</reference>
<keyword evidence="9" id="KW-1205">Fibrinolytic toxin</keyword>
<dbReference type="InterPro" id="IPR043504">
    <property type="entry name" value="Peptidase_S1_PA_chymotrypsin"/>
</dbReference>
<evidence type="ECO:0000256" key="10">
    <source>
        <dbReference type="SAM" id="SignalP"/>
    </source>
</evidence>
<dbReference type="GO" id="GO:0004252">
    <property type="term" value="F:serine-type endopeptidase activity"/>
    <property type="evidence" value="ECO:0007669"/>
    <property type="project" value="InterPro"/>
</dbReference>
<proteinExistence type="predicted"/>
<dbReference type="InterPro" id="IPR009003">
    <property type="entry name" value="Peptidase_S1_PA"/>
</dbReference>
<keyword evidence="3" id="KW-0645">Protease</keyword>
<dbReference type="FunFam" id="2.40.10.10:FF:000068">
    <property type="entry name" value="transmembrane protease serine 2"/>
    <property type="match status" value="1"/>
</dbReference>
<keyword evidence="5" id="KW-0720">Serine protease</keyword>
<evidence type="ECO:0000256" key="4">
    <source>
        <dbReference type="ARBA" id="ARBA00022801"/>
    </source>
</evidence>
<keyword evidence="13" id="KW-1185">Reference proteome</keyword>
<sequence>MVGFMACFSLAILCSRFKIYSSQENPEGRVVDGQFVKICHFPHAVFLEIIKPERSTHICGSSVVNQHFLLTAAHCFSEEQRRRSKDEIVAYAGHEDLEKTTIVRKTRLPIVHEKYDPEVVENDIALVYLPHKLPLGNSVKRIIIMKYFPRNKKGSLAGWGIINDITNEGTMLLKAVTQTVGNQKVCSSVVSGPGMLCAGSTRASDPRPAA</sequence>
<gene>
    <name evidence="12" type="primary">jg8109</name>
    <name evidence="12" type="ORF">PAEG_LOCUS24518</name>
</gene>
<evidence type="ECO:0000256" key="2">
    <source>
        <dbReference type="ARBA" id="ARBA00022656"/>
    </source>
</evidence>
<organism evidence="12 13">
    <name type="scientific">Pararge aegeria aegeria</name>
    <dbReference type="NCBI Taxonomy" id="348720"/>
    <lineage>
        <taxon>Eukaryota</taxon>
        <taxon>Metazoa</taxon>
        <taxon>Ecdysozoa</taxon>
        <taxon>Arthropoda</taxon>
        <taxon>Hexapoda</taxon>
        <taxon>Insecta</taxon>
        <taxon>Pterygota</taxon>
        <taxon>Neoptera</taxon>
        <taxon>Endopterygota</taxon>
        <taxon>Lepidoptera</taxon>
        <taxon>Glossata</taxon>
        <taxon>Ditrysia</taxon>
        <taxon>Papilionoidea</taxon>
        <taxon>Nymphalidae</taxon>
        <taxon>Satyrinae</taxon>
        <taxon>Satyrini</taxon>
        <taxon>Parargina</taxon>
        <taxon>Pararge</taxon>
    </lineage>
</organism>
<feature type="domain" description="Peptidase S1" evidence="11">
    <location>
        <begin position="30"/>
        <end position="210"/>
    </location>
</feature>
<dbReference type="InterPro" id="IPR050430">
    <property type="entry name" value="Peptidase_S1"/>
</dbReference>
<keyword evidence="4" id="KW-0378">Hydrolase</keyword>